<dbReference type="EMBL" id="KP942676">
    <property type="protein sequence ID" value="AKG47553.1"/>
    <property type="molecule type" value="Genomic_DNA"/>
</dbReference>
<geneLocation type="plasmid" evidence="1">
    <name>Drgb1</name>
</geneLocation>
<dbReference type="AlphaFoldDB" id="A0A0K0MPN2"/>
<gene>
    <name evidence="1" type="ORF">pA_00113</name>
</gene>
<reference evidence="1" key="1">
    <citation type="journal article" date="2015" name="Environ. Microbiol.">
        <title>Plasmids from the gut microbiome of cabbage root fly larvae encode SaxA that catalyses the conversion of the plant toxin 2-phenylethyl isothiocyanate.</title>
        <authorList>
            <person name="Welte C.U."/>
            <person name="de Graaf R.M."/>
            <person name="van den Bosch T.J."/>
            <person name="Op den Camp H.J."/>
            <person name="van Dam N.M."/>
            <person name="Jetten M.S."/>
        </authorList>
    </citation>
    <scope>NUCLEOTIDE SEQUENCE</scope>
    <source>
        <plasmid evidence="1">Drgb1</plasmid>
    </source>
</reference>
<name>A0A0K0MPN2_PECCA</name>
<accession>A0A0K0MPN2</accession>
<organism evidence="1">
    <name type="scientific">Pectobacterium carotovorum</name>
    <name type="common">Erwinia carotovora</name>
    <dbReference type="NCBI Taxonomy" id="554"/>
    <lineage>
        <taxon>Bacteria</taxon>
        <taxon>Pseudomonadati</taxon>
        <taxon>Pseudomonadota</taxon>
        <taxon>Gammaproteobacteria</taxon>
        <taxon>Enterobacterales</taxon>
        <taxon>Pectobacteriaceae</taxon>
        <taxon>Pectobacterium</taxon>
    </lineage>
</organism>
<dbReference type="RefSeq" id="WP_181374708.1">
    <property type="nucleotide sequence ID" value="NZ_KP942676.1"/>
</dbReference>
<reference evidence="1" key="2">
    <citation type="submission" date="2015-03" db="EMBL/GenBank/DDBJ databases">
        <authorList>
            <person name="Welte C."/>
            <person name="de Graaf R."/>
            <person name="van den Bosch T.J.M."/>
            <person name="Op den Camp H."/>
            <person name="van Dam N."/>
            <person name="Jetten M."/>
        </authorList>
    </citation>
    <scope>NUCLEOTIDE SEQUENCE</scope>
    <source>
        <plasmid evidence="1">Drgb1</plasmid>
    </source>
</reference>
<protein>
    <submittedName>
        <fullName evidence="1">Uncharacterized protein</fullName>
    </submittedName>
</protein>
<proteinExistence type="predicted"/>
<keyword evidence="1" id="KW-0614">Plasmid</keyword>
<sequence>MFGRKNVNTEKAEKIVVLVNGHLNYLIIHWISTIELAKKLNIEIHKAYRNPDMLIVSFLYAFCSNFVYFNTKNEMLISETNRLFEVSIRSFSDSKMLVALKGYLESNLTSVFFQNHNDFTKTYTKNELAIFTSKVFESPIPDSLLDDLYVKTSIEFDLVMHRLTH</sequence>
<evidence type="ECO:0000313" key="1">
    <source>
        <dbReference type="EMBL" id="AKG47553.1"/>
    </source>
</evidence>